<dbReference type="GeneID" id="54358106"/>
<dbReference type="GO" id="GO:0004326">
    <property type="term" value="F:tetrahydrofolylpolyglutamate synthase activity"/>
    <property type="evidence" value="ECO:0007669"/>
    <property type="project" value="InterPro"/>
</dbReference>
<proteinExistence type="inferred from homology"/>
<dbReference type="SUPFAM" id="SSF53244">
    <property type="entry name" value="MurD-like peptide ligases, peptide-binding domain"/>
    <property type="match status" value="1"/>
</dbReference>
<keyword evidence="6" id="KW-0460">Magnesium</keyword>
<dbReference type="SUPFAM" id="SSF53623">
    <property type="entry name" value="MurD-like peptide ligases, catalytic domain"/>
    <property type="match status" value="2"/>
</dbReference>
<evidence type="ECO:0000256" key="2">
    <source>
        <dbReference type="ARBA" id="ARBA00022598"/>
    </source>
</evidence>
<name>A0A6J3LWS4_9PEZI</name>
<reference evidence="8" key="3">
    <citation type="submission" date="2025-08" db="UniProtKB">
        <authorList>
            <consortium name="RefSeq"/>
        </authorList>
    </citation>
    <scope>IDENTIFICATION</scope>
    <source>
        <strain evidence="8">CBS 342.82</strain>
    </source>
</reference>
<comment type="similarity">
    <text evidence="1">Belongs to the folylpolyglutamate synthase family.</text>
</comment>
<dbReference type="GO" id="GO:0005829">
    <property type="term" value="C:cytosol"/>
    <property type="evidence" value="ECO:0007669"/>
    <property type="project" value="TreeGrafter"/>
</dbReference>
<dbReference type="RefSeq" id="XP_033457246.1">
    <property type="nucleotide sequence ID" value="XM_033600306.1"/>
</dbReference>
<reference evidence="8" key="2">
    <citation type="submission" date="2020-04" db="EMBL/GenBank/DDBJ databases">
        <authorList>
            <consortium name="NCBI Genome Project"/>
        </authorList>
    </citation>
    <scope>NUCLEOTIDE SEQUENCE</scope>
    <source>
        <strain evidence="8">CBS 342.82</strain>
    </source>
</reference>
<keyword evidence="5" id="KW-0067">ATP-binding</keyword>
<evidence type="ECO:0000256" key="5">
    <source>
        <dbReference type="ARBA" id="ARBA00022840"/>
    </source>
</evidence>
<accession>A0A6J3LWS4</accession>
<evidence type="ECO:0000256" key="1">
    <source>
        <dbReference type="ARBA" id="ARBA00008276"/>
    </source>
</evidence>
<feature type="non-terminal residue" evidence="8">
    <location>
        <position position="457"/>
    </location>
</feature>
<dbReference type="InterPro" id="IPR001645">
    <property type="entry name" value="Folylpolyglutamate_synth"/>
</dbReference>
<dbReference type="PANTHER" id="PTHR11136:SF0">
    <property type="entry name" value="DIHYDROFOLATE SYNTHETASE-RELATED"/>
    <property type="match status" value="1"/>
</dbReference>
<keyword evidence="2" id="KW-0436">Ligase</keyword>
<sequence length="457" mass="49801">MIRPGLQRITRLMADTPTPWKAIHVAGTNGKGSVCNAVSAMLNVYNDSDWRKKTGQPSLGVGQFTSPHLLHRWDGITIHGQPIAEDKFKRIEQFVQARNKDLAIDASEFEQLTAAAFTSFTESRVDIAVVEAGMGGLDDATNIIGQDVDVSFPNTFTLSDGQQIESRDMRDFRPRPLVAAITNVGRDHTEFLGSKIGEIAAHKAGIIKPDAWVVAAAGAHPAYRAIWKPVPQHVFRNTSVALRSVWAALTSLNLIPDKDSPELGFLEHNFLWNMYDEMLMAPLKITMPGRQEMISLAPISGSDRPVLLDGAHNLESAKILSAAVEALPDRGRRPPKYKDSPPVQWIFGCSSTKDVSEILKALRIRGADTVHAVEFATPVDGMPWVKPTPAAEVAAAVREQLGDQINIVEWGADVAGALRASGDENIPDRHKLVIAGSLYLVGDVKRLLKEAAEDPEG</sequence>
<dbReference type="UniPathway" id="UPA00850"/>
<dbReference type="GO" id="GO:0008841">
    <property type="term" value="F:dihydrofolate synthase activity"/>
    <property type="evidence" value="ECO:0007669"/>
    <property type="project" value="TreeGrafter"/>
</dbReference>
<dbReference type="GO" id="GO:0046872">
    <property type="term" value="F:metal ion binding"/>
    <property type="evidence" value="ECO:0007669"/>
    <property type="project" value="UniProtKB-KW"/>
</dbReference>
<dbReference type="Gene3D" id="3.40.1190.10">
    <property type="entry name" value="Mur-like, catalytic domain"/>
    <property type="match status" value="1"/>
</dbReference>
<dbReference type="AlphaFoldDB" id="A0A6J3LWS4"/>
<dbReference type="OrthoDB" id="5212574at2759"/>
<evidence type="ECO:0000313" key="8">
    <source>
        <dbReference type="RefSeq" id="XP_033457246.1"/>
    </source>
</evidence>
<evidence type="ECO:0000256" key="3">
    <source>
        <dbReference type="ARBA" id="ARBA00022723"/>
    </source>
</evidence>
<dbReference type="GO" id="GO:0005739">
    <property type="term" value="C:mitochondrion"/>
    <property type="evidence" value="ECO:0007669"/>
    <property type="project" value="TreeGrafter"/>
</dbReference>
<evidence type="ECO:0000256" key="6">
    <source>
        <dbReference type="ARBA" id="ARBA00022842"/>
    </source>
</evidence>
<protein>
    <submittedName>
        <fullName evidence="8">FolC bifunctional protein</fullName>
    </submittedName>
</protein>
<dbReference type="InterPro" id="IPR018109">
    <property type="entry name" value="Folylpolyglutamate_synth_CS"/>
</dbReference>
<dbReference type="InterPro" id="IPR036565">
    <property type="entry name" value="Mur-like_cat_sf"/>
</dbReference>
<reference evidence="8" key="1">
    <citation type="submission" date="2020-01" db="EMBL/GenBank/DDBJ databases">
        <authorList>
            <consortium name="DOE Joint Genome Institute"/>
            <person name="Haridas S."/>
            <person name="Albert R."/>
            <person name="Binder M."/>
            <person name="Bloem J."/>
            <person name="Labutti K."/>
            <person name="Salamov A."/>
            <person name="Andreopoulos B."/>
            <person name="Baker S.E."/>
            <person name="Barry K."/>
            <person name="Bills G."/>
            <person name="Bluhm B.H."/>
            <person name="Cannon C."/>
            <person name="Castanera R."/>
            <person name="Culley D.E."/>
            <person name="Daum C."/>
            <person name="Ezra D."/>
            <person name="Gonzalez J.B."/>
            <person name="Henrissat B."/>
            <person name="Kuo A."/>
            <person name="Liang C."/>
            <person name="Lipzen A."/>
            <person name="Lutzoni F."/>
            <person name="Magnuson J."/>
            <person name="Mondo S."/>
            <person name="Nolan M."/>
            <person name="Ohm R."/>
            <person name="Pangilinan J."/>
            <person name="Park H.-J."/>
            <person name="Ramirez L."/>
            <person name="Alfaro M."/>
            <person name="Sun H."/>
            <person name="Tritt A."/>
            <person name="Yoshinaga Y."/>
            <person name="Zwiers L.-H."/>
            <person name="Turgeon B.G."/>
            <person name="Goodwin S.B."/>
            <person name="Spatafora J.W."/>
            <person name="Crous P.W."/>
            <person name="Grigoriev I.V."/>
        </authorList>
    </citation>
    <scope>NUCLEOTIDE SEQUENCE</scope>
    <source>
        <strain evidence="8">CBS 342.82</strain>
    </source>
</reference>
<dbReference type="PROSITE" id="PS01012">
    <property type="entry name" value="FOLYLPOLYGLU_SYNT_2"/>
    <property type="match status" value="1"/>
</dbReference>
<keyword evidence="7" id="KW-1185">Reference proteome</keyword>
<keyword evidence="4" id="KW-0547">Nucleotide-binding</keyword>
<dbReference type="InterPro" id="IPR036615">
    <property type="entry name" value="Mur_ligase_C_dom_sf"/>
</dbReference>
<organism evidence="8">
    <name type="scientific">Dissoconium aciculare CBS 342.82</name>
    <dbReference type="NCBI Taxonomy" id="1314786"/>
    <lineage>
        <taxon>Eukaryota</taxon>
        <taxon>Fungi</taxon>
        <taxon>Dikarya</taxon>
        <taxon>Ascomycota</taxon>
        <taxon>Pezizomycotina</taxon>
        <taxon>Dothideomycetes</taxon>
        <taxon>Dothideomycetidae</taxon>
        <taxon>Mycosphaerellales</taxon>
        <taxon>Dissoconiaceae</taxon>
        <taxon>Dissoconium</taxon>
    </lineage>
</organism>
<evidence type="ECO:0000313" key="7">
    <source>
        <dbReference type="Proteomes" id="UP000504637"/>
    </source>
</evidence>
<dbReference type="Proteomes" id="UP000504637">
    <property type="component" value="Unplaced"/>
</dbReference>
<gene>
    <name evidence="8" type="ORF">K489DRAFT_295957</name>
</gene>
<evidence type="ECO:0000256" key="4">
    <source>
        <dbReference type="ARBA" id="ARBA00022741"/>
    </source>
</evidence>
<dbReference type="Gene3D" id="3.90.190.20">
    <property type="entry name" value="Mur ligase, C-terminal domain"/>
    <property type="match status" value="1"/>
</dbReference>
<dbReference type="GO" id="GO:0005524">
    <property type="term" value="F:ATP binding"/>
    <property type="evidence" value="ECO:0007669"/>
    <property type="project" value="UniProtKB-KW"/>
</dbReference>
<dbReference type="PANTHER" id="PTHR11136">
    <property type="entry name" value="FOLYLPOLYGLUTAMATE SYNTHASE-RELATED"/>
    <property type="match status" value="1"/>
</dbReference>
<keyword evidence="3" id="KW-0479">Metal-binding</keyword>